<dbReference type="InterPro" id="IPR036390">
    <property type="entry name" value="WH_DNA-bd_sf"/>
</dbReference>
<dbReference type="STRING" id="1095776.SAMN04515672_3390"/>
<dbReference type="PANTHER" id="PTHR30136">
    <property type="entry name" value="HELIX-TURN-HELIX TRANSCRIPTIONAL REGULATOR, ICLR FAMILY"/>
    <property type="match status" value="1"/>
</dbReference>
<keyword evidence="1" id="KW-0805">Transcription regulation</keyword>
<dbReference type="Gene3D" id="1.10.10.10">
    <property type="entry name" value="Winged helix-like DNA-binding domain superfamily/Winged helix DNA-binding domain"/>
    <property type="match status" value="1"/>
</dbReference>
<sequence length="254" mass="28142">MTASSPGQIQSVQTTFAILEYIRDSEGAGVTDVADAFSVSKSTAHGHLSTLASLGYIVDVDGKYRIGLQFLEFGHHARSRYNLYEAAKPEADQLAQLTGERCQIMVVEDFRGVYIYQTAGEQAVQTDSHIGGTVDLHCTAVGKSYLAYLPDNELEAYLEQVGLDERTKHTITDPEKFREEIERVREQGYARNLEERIEGMNAFGAPILTEDGEVLGAISVSVPTTRIDDSVDENELVEQIRRSARVITIRTTYS</sequence>
<keyword evidence="7" id="KW-1185">Reference proteome</keyword>
<name>A0A1G9D181_9EURY</name>
<evidence type="ECO:0000313" key="6">
    <source>
        <dbReference type="EMBL" id="SDK57698.1"/>
    </source>
</evidence>
<accession>A0A1G9D181</accession>
<dbReference type="InterPro" id="IPR014757">
    <property type="entry name" value="Tscrpt_reg_IclR_C"/>
</dbReference>
<evidence type="ECO:0000313" key="7">
    <source>
        <dbReference type="Proteomes" id="UP000198882"/>
    </source>
</evidence>
<evidence type="ECO:0000256" key="3">
    <source>
        <dbReference type="ARBA" id="ARBA00023163"/>
    </source>
</evidence>
<keyword evidence="2 6" id="KW-0238">DNA-binding</keyword>
<dbReference type="GO" id="GO:0045892">
    <property type="term" value="P:negative regulation of DNA-templated transcription"/>
    <property type="evidence" value="ECO:0007669"/>
    <property type="project" value="TreeGrafter"/>
</dbReference>
<dbReference type="OrthoDB" id="14763at2157"/>
<dbReference type="Gene3D" id="3.30.450.40">
    <property type="match status" value="1"/>
</dbReference>
<gene>
    <name evidence="6" type="ORF">SAMN04515672_3390</name>
</gene>
<dbReference type="InterPro" id="IPR005471">
    <property type="entry name" value="Tscrpt_reg_IclR_N"/>
</dbReference>
<dbReference type="SMART" id="SM00346">
    <property type="entry name" value="HTH_ICLR"/>
    <property type="match status" value="1"/>
</dbReference>
<feature type="domain" description="HTH iclR-type" evidence="4">
    <location>
        <begin position="9"/>
        <end position="68"/>
    </location>
</feature>
<feature type="domain" description="IclR-ED" evidence="5">
    <location>
        <begin position="69"/>
        <end position="253"/>
    </location>
</feature>
<reference evidence="7" key="1">
    <citation type="submission" date="2016-10" db="EMBL/GenBank/DDBJ databases">
        <authorList>
            <person name="Varghese N."/>
            <person name="Submissions S."/>
        </authorList>
    </citation>
    <scope>NUCLEOTIDE SEQUENCE [LARGE SCALE GENOMIC DNA]</scope>
    <source>
        <strain evidence="7">B4,CECT 8067,JCM 17497</strain>
    </source>
</reference>
<proteinExistence type="predicted"/>
<evidence type="ECO:0000259" key="4">
    <source>
        <dbReference type="PROSITE" id="PS51077"/>
    </source>
</evidence>
<dbReference type="EMBL" id="FNFE01000005">
    <property type="protein sequence ID" value="SDK57698.1"/>
    <property type="molecule type" value="Genomic_DNA"/>
</dbReference>
<dbReference type="InterPro" id="IPR050707">
    <property type="entry name" value="HTH_MetabolicPath_Reg"/>
</dbReference>
<evidence type="ECO:0000259" key="5">
    <source>
        <dbReference type="PROSITE" id="PS51078"/>
    </source>
</evidence>
<dbReference type="SUPFAM" id="SSF55781">
    <property type="entry name" value="GAF domain-like"/>
    <property type="match status" value="1"/>
</dbReference>
<dbReference type="PANTHER" id="PTHR30136:SF35">
    <property type="entry name" value="HTH-TYPE TRANSCRIPTIONAL REGULATOR RV1719"/>
    <property type="match status" value="1"/>
</dbReference>
<dbReference type="Proteomes" id="UP000198882">
    <property type="component" value="Unassembled WGS sequence"/>
</dbReference>
<dbReference type="InterPro" id="IPR029016">
    <property type="entry name" value="GAF-like_dom_sf"/>
</dbReference>
<dbReference type="GO" id="GO:0003677">
    <property type="term" value="F:DNA binding"/>
    <property type="evidence" value="ECO:0007669"/>
    <property type="project" value="UniProtKB-KW"/>
</dbReference>
<dbReference type="PROSITE" id="PS51078">
    <property type="entry name" value="ICLR_ED"/>
    <property type="match status" value="1"/>
</dbReference>
<dbReference type="InterPro" id="IPR036388">
    <property type="entry name" value="WH-like_DNA-bd_sf"/>
</dbReference>
<dbReference type="Pfam" id="PF01614">
    <property type="entry name" value="IclR_C"/>
    <property type="match status" value="1"/>
</dbReference>
<dbReference type="SUPFAM" id="SSF46785">
    <property type="entry name" value="Winged helix' DNA-binding domain"/>
    <property type="match status" value="1"/>
</dbReference>
<protein>
    <submittedName>
        <fullName evidence="6">DNA-binding transcriptional regulator, IclR family</fullName>
    </submittedName>
</protein>
<evidence type="ECO:0000256" key="1">
    <source>
        <dbReference type="ARBA" id="ARBA00023015"/>
    </source>
</evidence>
<organism evidence="6 7">
    <name type="scientific">Natronorubrum texcoconense</name>
    <dbReference type="NCBI Taxonomy" id="1095776"/>
    <lineage>
        <taxon>Archaea</taxon>
        <taxon>Methanobacteriati</taxon>
        <taxon>Methanobacteriota</taxon>
        <taxon>Stenosarchaea group</taxon>
        <taxon>Halobacteria</taxon>
        <taxon>Halobacteriales</taxon>
        <taxon>Natrialbaceae</taxon>
        <taxon>Natronorubrum</taxon>
    </lineage>
</organism>
<evidence type="ECO:0000256" key="2">
    <source>
        <dbReference type="ARBA" id="ARBA00023125"/>
    </source>
</evidence>
<dbReference type="PROSITE" id="PS51077">
    <property type="entry name" value="HTH_ICLR"/>
    <property type="match status" value="1"/>
</dbReference>
<dbReference type="AlphaFoldDB" id="A0A1G9D181"/>
<dbReference type="RefSeq" id="WP_090309650.1">
    <property type="nucleotide sequence ID" value="NZ_FNFE01000005.1"/>
</dbReference>
<dbReference type="GO" id="GO:0003700">
    <property type="term" value="F:DNA-binding transcription factor activity"/>
    <property type="evidence" value="ECO:0007669"/>
    <property type="project" value="TreeGrafter"/>
</dbReference>
<dbReference type="Pfam" id="PF09339">
    <property type="entry name" value="HTH_IclR"/>
    <property type="match status" value="1"/>
</dbReference>
<keyword evidence="3" id="KW-0804">Transcription</keyword>